<dbReference type="InterPro" id="IPR035909">
    <property type="entry name" value="CheB_C"/>
</dbReference>
<organism evidence="6 7">
    <name type="scientific">Pseudomonas fluorescens</name>
    <dbReference type="NCBI Taxonomy" id="294"/>
    <lineage>
        <taxon>Bacteria</taxon>
        <taxon>Pseudomonadati</taxon>
        <taxon>Pseudomonadota</taxon>
        <taxon>Gammaproteobacteria</taxon>
        <taxon>Pseudomonadales</taxon>
        <taxon>Pseudomonadaceae</taxon>
        <taxon>Pseudomonas</taxon>
    </lineage>
</organism>
<dbReference type="PANTHER" id="PTHR42872:SF6">
    <property type="entry name" value="PROTEIN-GLUTAMATE METHYLESTERASE_PROTEIN-GLUTAMINE GLUTAMINASE"/>
    <property type="match status" value="1"/>
</dbReference>
<dbReference type="PANTHER" id="PTHR42872">
    <property type="entry name" value="PROTEIN-GLUTAMATE METHYLESTERASE/PROTEIN-GLUTAMINE GLUTAMINASE"/>
    <property type="match status" value="1"/>
</dbReference>
<comment type="catalytic activity">
    <reaction evidence="3">
        <text>[protein]-L-glutamate 5-O-methyl ester + H2O = L-glutamyl-[protein] + methanol + H(+)</text>
        <dbReference type="Rhea" id="RHEA:23236"/>
        <dbReference type="Rhea" id="RHEA-COMP:10208"/>
        <dbReference type="Rhea" id="RHEA-COMP:10311"/>
        <dbReference type="ChEBI" id="CHEBI:15377"/>
        <dbReference type="ChEBI" id="CHEBI:15378"/>
        <dbReference type="ChEBI" id="CHEBI:17790"/>
        <dbReference type="ChEBI" id="CHEBI:29973"/>
        <dbReference type="ChEBI" id="CHEBI:82795"/>
        <dbReference type="EC" id="3.1.1.61"/>
    </reaction>
</comment>
<dbReference type="EMBL" id="LR134318">
    <property type="protein sequence ID" value="VEF11942.1"/>
    <property type="molecule type" value="Genomic_DNA"/>
</dbReference>
<dbReference type="PIRSF" id="PIRSF036461">
    <property type="entry name" value="Chmtx_methlestr"/>
    <property type="match status" value="1"/>
</dbReference>
<feature type="active site" evidence="4">
    <location>
        <position position="18"/>
    </location>
</feature>
<protein>
    <recommendedName>
        <fullName evidence="2">protein-glutamate methylesterase</fullName>
        <ecNumber evidence="2">3.1.1.61</ecNumber>
    </recommendedName>
</protein>
<gene>
    <name evidence="6" type="primary">cheB_6</name>
    <name evidence="6" type="ORF">NCTC9428_03569</name>
</gene>
<dbReference type="Pfam" id="PF01339">
    <property type="entry name" value="CheB_methylest"/>
    <property type="match status" value="1"/>
</dbReference>
<reference evidence="6 7" key="1">
    <citation type="submission" date="2018-12" db="EMBL/GenBank/DDBJ databases">
        <authorList>
            <consortium name="Pathogen Informatics"/>
        </authorList>
    </citation>
    <scope>NUCLEOTIDE SEQUENCE [LARGE SCALE GENOMIC DNA]</scope>
    <source>
        <strain evidence="6 7">NCTC9428</strain>
    </source>
</reference>
<evidence type="ECO:0000313" key="7">
    <source>
        <dbReference type="Proteomes" id="UP000281909"/>
    </source>
</evidence>
<dbReference type="PROSITE" id="PS50122">
    <property type="entry name" value="CHEB"/>
    <property type="match status" value="1"/>
</dbReference>
<evidence type="ECO:0000256" key="1">
    <source>
        <dbReference type="ARBA" id="ARBA00022801"/>
    </source>
</evidence>
<keyword evidence="1 4" id="KW-0378">Hydrolase</keyword>
<evidence type="ECO:0000313" key="6">
    <source>
        <dbReference type="EMBL" id="VEF11942.1"/>
    </source>
</evidence>
<accession>A0A3S4P2K6</accession>
<dbReference type="InterPro" id="IPR011247">
    <property type="entry name" value="Chemotax_prot-Glu_Me-esterase"/>
</dbReference>
<dbReference type="Gene3D" id="3.40.50.180">
    <property type="entry name" value="Methylesterase CheB, C-terminal domain"/>
    <property type="match status" value="1"/>
</dbReference>
<dbReference type="EC" id="3.1.1.61" evidence="2"/>
<name>A0A3S4P2K6_PSEFL</name>
<evidence type="ECO:0000256" key="3">
    <source>
        <dbReference type="ARBA" id="ARBA00048267"/>
    </source>
</evidence>
<feature type="domain" description="CheB-type methylesterase" evidence="5">
    <location>
        <begin position="6"/>
        <end position="195"/>
    </location>
</feature>
<dbReference type="GO" id="GO:0000156">
    <property type="term" value="F:phosphorelay response regulator activity"/>
    <property type="evidence" value="ECO:0007669"/>
    <property type="project" value="InterPro"/>
</dbReference>
<dbReference type="SUPFAM" id="SSF52738">
    <property type="entry name" value="Methylesterase CheB, C-terminal domain"/>
    <property type="match status" value="1"/>
</dbReference>
<evidence type="ECO:0000256" key="2">
    <source>
        <dbReference type="ARBA" id="ARBA00039140"/>
    </source>
</evidence>
<dbReference type="CDD" id="cd16433">
    <property type="entry name" value="CheB"/>
    <property type="match status" value="1"/>
</dbReference>
<feature type="active site" evidence="4">
    <location>
        <position position="45"/>
    </location>
</feature>
<evidence type="ECO:0000256" key="4">
    <source>
        <dbReference type="PROSITE-ProRule" id="PRU00050"/>
    </source>
</evidence>
<keyword evidence="4" id="KW-0145">Chemotaxis</keyword>
<dbReference type="RefSeq" id="WP_232013035.1">
    <property type="nucleotide sequence ID" value="NZ_LR134318.1"/>
</dbReference>
<dbReference type="GO" id="GO:0006935">
    <property type="term" value="P:chemotaxis"/>
    <property type="evidence" value="ECO:0007669"/>
    <property type="project" value="UniProtKB-UniRule"/>
</dbReference>
<evidence type="ECO:0000259" key="5">
    <source>
        <dbReference type="PROSITE" id="PS50122"/>
    </source>
</evidence>
<dbReference type="AlphaFoldDB" id="A0A3S4P2K6"/>
<proteinExistence type="predicted"/>
<dbReference type="GO" id="GO:0008984">
    <property type="term" value="F:protein-glutamate methylesterase activity"/>
    <property type="evidence" value="ECO:0007669"/>
    <property type="project" value="UniProtKB-EC"/>
</dbReference>
<sequence length="341" mass="36484">MTDGLDVDLRNVVVIGASAGGVQALISLFENLPSHVPAAFLVVLHIPAYEPSVLHKILSRATSMRVVAAQDGERIQPGTVYVAIADRHLMLMHEGIRLTRGPKECRVRPAVDVLFRSAAASYGARVMGIILSGALDDGTAGLWAVKDQGGMTFVQDPSQAMLSSMPESAIQHVQIDLIGSTATIAQQIAGTVGSRADRLPHHAQTPHEIENTISLKGNGLEAGVMGLGKVSQFTCPDCHGVLVQIEEGSIVRFRCHTGHAFSMKSLICEVNAAIDTGLWDTLRAVEERILLLRQMSDQATIVGASHDAADCLKQADAAEKRLQPLRALVLDPTFFGHDDAK</sequence>
<feature type="active site" evidence="4">
    <location>
        <position position="137"/>
    </location>
</feature>
<dbReference type="GO" id="GO:0005737">
    <property type="term" value="C:cytoplasm"/>
    <property type="evidence" value="ECO:0007669"/>
    <property type="project" value="InterPro"/>
</dbReference>
<dbReference type="Proteomes" id="UP000281909">
    <property type="component" value="Chromosome"/>
</dbReference>
<dbReference type="InterPro" id="IPR000673">
    <property type="entry name" value="Sig_transdc_resp-reg_Me-estase"/>
</dbReference>